<feature type="compositionally biased region" description="Polar residues" evidence="2">
    <location>
        <begin position="1836"/>
        <end position="1847"/>
    </location>
</feature>
<feature type="compositionally biased region" description="Basic residues" evidence="2">
    <location>
        <begin position="2220"/>
        <end position="2232"/>
    </location>
</feature>
<name>A0AA43QPS7_9LECA</name>
<feature type="compositionally biased region" description="Basic and acidic residues" evidence="2">
    <location>
        <begin position="2536"/>
        <end position="2546"/>
    </location>
</feature>
<feature type="compositionally biased region" description="Pro residues" evidence="2">
    <location>
        <begin position="963"/>
        <end position="979"/>
    </location>
</feature>
<feature type="compositionally biased region" description="Basic and acidic residues" evidence="2">
    <location>
        <begin position="1028"/>
        <end position="1062"/>
    </location>
</feature>
<feature type="compositionally biased region" description="Basic residues" evidence="2">
    <location>
        <begin position="3756"/>
        <end position="3766"/>
    </location>
</feature>
<feature type="compositionally biased region" description="Polar residues" evidence="2">
    <location>
        <begin position="890"/>
        <end position="908"/>
    </location>
</feature>
<feature type="compositionally biased region" description="Basic and acidic residues" evidence="2">
    <location>
        <begin position="1407"/>
        <end position="1439"/>
    </location>
</feature>
<feature type="region of interest" description="Disordered" evidence="2">
    <location>
        <begin position="940"/>
        <end position="1258"/>
    </location>
</feature>
<feature type="compositionally biased region" description="Polar residues" evidence="2">
    <location>
        <begin position="4082"/>
        <end position="4095"/>
    </location>
</feature>
<feature type="compositionally biased region" description="Pro residues" evidence="2">
    <location>
        <begin position="1705"/>
        <end position="1714"/>
    </location>
</feature>
<dbReference type="EMBL" id="JAPUFD010000010">
    <property type="protein sequence ID" value="MDI1489892.1"/>
    <property type="molecule type" value="Genomic_DNA"/>
</dbReference>
<feature type="region of interest" description="Disordered" evidence="2">
    <location>
        <begin position="1464"/>
        <end position="2183"/>
    </location>
</feature>
<feature type="compositionally biased region" description="Polar residues" evidence="2">
    <location>
        <begin position="1516"/>
        <end position="1525"/>
    </location>
</feature>
<feature type="compositionally biased region" description="Basic and acidic residues" evidence="2">
    <location>
        <begin position="598"/>
        <end position="609"/>
    </location>
</feature>
<feature type="compositionally biased region" description="Polar residues" evidence="2">
    <location>
        <begin position="858"/>
        <end position="870"/>
    </location>
</feature>
<feature type="compositionally biased region" description="Polar residues" evidence="2">
    <location>
        <begin position="1884"/>
        <end position="1906"/>
    </location>
</feature>
<feature type="compositionally biased region" description="Polar residues" evidence="2">
    <location>
        <begin position="2471"/>
        <end position="2485"/>
    </location>
</feature>
<feature type="compositionally biased region" description="Basic residues" evidence="2">
    <location>
        <begin position="2156"/>
        <end position="2168"/>
    </location>
</feature>
<evidence type="ECO:0000256" key="2">
    <source>
        <dbReference type="SAM" id="MobiDB-lite"/>
    </source>
</evidence>
<feature type="compositionally biased region" description="Basic residues" evidence="2">
    <location>
        <begin position="4269"/>
        <end position="4280"/>
    </location>
</feature>
<feature type="region of interest" description="Disordered" evidence="2">
    <location>
        <begin position="471"/>
        <end position="492"/>
    </location>
</feature>
<protein>
    <recommendedName>
        <fullName evidence="5">Involucrin repeat protein</fullName>
    </recommendedName>
</protein>
<feature type="compositionally biased region" description="Basic and acidic residues" evidence="2">
    <location>
        <begin position="4345"/>
        <end position="4358"/>
    </location>
</feature>
<feature type="compositionally biased region" description="Low complexity" evidence="2">
    <location>
        <begin position="980"/>
        <end position="993"/>
    </location>
</feature>
<feature type="compositionally biased region" description="Basic and acidic residues" evidence="2">
    <location>
        <begin position="3905"/>
        <end position="3924"/>
    </location>
</feature>
<feature type="compositionally biased region" description="Basic and acidic residues" evidence="2">
    <location>
        <begin position="877"/>
        <end position="889"/>
    </location>
</feature>
<feature type="compositionally biased region" description="Basic and acidic residues" evidence="2">
    <location>
        <begin position="22"/>
        <end position="31"/>
    </location>
</feature>
<feature type="compositionally biased region" description="Basic and acidic residues" evidence="2">
    <location>
        <begin position="3544"/>
        <end position="3556"/>
    </location>
</feature>
<feature type="compositionally biased region" description="Polar residues" evidence="2">
    <location>
        <begin position="2511"/>
        <end position="2526"/>
    </location>
</feature>
<feature type="compositionally biased region" description="Low complexity" evidence="2">
    <location>
        <begin position="1143"/>
        <end position="1161"/>
    </location>
</feature>
<feature type="compositionally biased region" description="Basic and acidic residues" evidence="2">
    <location>
        <begin position="4434"/>
        <end position="4458"/>
    </location>
</feature>
<feature type="compositionally biased region" description="Basic and acidic residues" evidence="2">
    <location>
        <begin position="2233"/>
        <end position="2248"/>
    </location>
</feature>
<feature type="compositionally biased region" description="Basic and acidic residues" evidence="2">
    <location>
        <begin position="1474"/>
        <end position="1488"/>
    </location>
</feature>
<feature type="compositionally biased region" description="Polar residues" evidence="2">
    <location>
        <begin position="1861"/>
        <end position="1871"/>
    </location>
</feature>
<feature type="compositionally biased region" description="Basic and acidic residues" evidence="2">
    <location>
        <begin position="634"/>
        <end position="651"/>
    </location>
</feature>
<feature type="compositionally biased region" description="Polar residues" evidence="2">
    <location>
        <begin position="410"/>
        <end position="425"/>
    </location>
</feature>
<feature type="compositionally biased region" description="Basic and acidic residues" evidence="2">
    <location>
        <begin position="1797"/>
        <end position="1822"/>
    </location>
</feature>
<feature type="compositionally biased region" description="Basic residues" evidence="2">
    <location>
        <begin position="1506"/>
        <end position="1515"/>
    </location>
</feature>
<feature type="compositionally biased region" description="Basic residues" evidence="2">
    <location>
        <begin position="3968"/>
        <end position="3978"/>
    </location>
</feature>
<feature type="compositionally biased region" description="Basic and acidic residues" evidence="2">
    <location>
        <begin position="4493"/>
        <end position="4503"/>
    </location>
</feature>
<feature type="compositionally biased region" description="Basic and acidic residues" evidence="2">
    <location>
        <begin position="4873"/>
        <end position="4884"/>
    </location>
</feature>
<feature type="region of interest" description="Disordered" evidence="2">
    <location>
        <begin position="4939"/>
        <end position="4958"/>
    </location>
</feature>
<proteinExistence type="predicted"/>
<feature type="compositionally biased region" description="Polar residues" evidence="2">
    <location>
        <begin position="3925"/>
        <end position="3936"/>
    </location>
</feature>
<feature type="compositionally biased region" description="Basic residues" evidence="2">
    <location>
        <begin position="810"/>
        <end position="830"/>
    </location>
</feature>
<feature type="compositionally biased region" description="Basic and acidic residues" evidence="2">
    <location>
        <begin position="4212"/>
        <end position="4230"/>
    </location>
</feature>
<feature type="compositionally biased region" description="Basic residues" evidence="2">
    <location>
        <begin position="4112"/>
        <end position="4122"/>
    </location>
</feature>
<feature type="compositionally biased region" description="Low complexity" evidence="2">
    <location>
        <begin position="4845"/>
        <end position="4854"/>
    </location>
</feature>
<accession>A0AA43QPS7</accession>
<evidence type="ECO:0000256" key="1">
    <source>
        <dbReference type="SAM" id="Coils"/>
    </source>
</evidence>
<feature type="compositionally biased region" description="Basic and acidic residues" evidence="2">
    <location>
        <begin position="3515"/>
        <end position="3528"/>
    </location>
</feature>
<feature type="compositionally biased region" description="Acidic residues" evidence="2">
    <location>
        <begin position="2929"/>
        <end position="2942"/>
    </location>
</feature>
<feature type="compositionally biased region" description="Basic and acidic residues" evidence="2">
    <location>
        <begin position="3790"/>
        <end position="3801"/>
    </location>
</feature>
<feature type="compositionally biased region" description="Basic and acidic residues" evidence="2">
    <location>
        <begin position="1973"/>
        <end position="1988"/>
    </location>
</feature>
<feature type="compositionally biased region" description="Basic and acidic residues" evidence="2">
    <location>
        <begin position="2458"/>
        <end position="2469"/>
    </location>
</feature>
<feature type="compositionally biased region" description="Basic residues" evidence="2">
    <location>
        <begin position="734"/>
        <end position="746"/>
    </location>
</feature>
<reference evidence="3" key="1">
    <citation type="journal article" date="2023" name="Genome Biol. Evol.">
        <title>First Whole Genome Sequence and Flow Cytometry Genome Size Data for the Lichen-Forming Fungus Ramalina farinacea (Ascomycota).</title>
        <authorList>
            <person name="Llewellyn T."/>
            <person name="Mian S."/>
            <person name="Hill R."/>
            <person name="Leitch I.J."/>
            <person name="Gaya E."/>
        </authorList>
    </citation>
    <scope>NUCLEOTIDE SEQUENCE</scope>
    <source>
        <strain evidence="3">LIQ254RAFAR</strain>
    </source>
</reference>
<feature type="region of interest" description="Disordered" evidence="2">
    <location>
        <begin position="858"/>
        <end position="917"/>
    </location>
</feature>
<feature type="compositionally biased region" description="Basic and acidic residues" evidence="2">
    <location>
        <begin position="151"/>
        <end position="173"/>
    </location>
</feature>
<evidence type="ECO:0000313" key="4">
    <source>
        <dbReference type="Proteomes" id="UP001161017"/>
    </source>
</evidence>
<feature type="compositionally biased region" description="Low complexity" evidence="2">
    <location>
        <begin position="35"/>
        <end position="48"/>
    </location>
</feature>
<feature type="compositionally biased region" description="Basic and acidic residues" evidence="2">
    <location>
        <begin position="3661"/>
        <end position="3678"/>
    </location>
</feature>
<feature type="compositionally biased region" description="Polar residues" evidence="2">
    <location>
        <begin position="471"/>
        <end position="487"/>
    </location>
</feature>
<feature type="region of interest" description="Disordered" evidence="2">
    <location>
        <begin position="598"/>
        <end position="788"/>
    </location>
</feature>
<dbReference type="PANTHER" id="PTHR40641">
    <property type="entry name" value="INVOLUCRIN REPEAT PROTEIN (AFU_ORTHOLOGUE AFUA_2G08060)"/>
    <property type="match status" value="1"/>
</dbReference>
<feature type="compositionally biased region" description="Basic and acidic residues" evidence="2">
    <location>
        <begin position="3029"/>
        <end position="3041"/>
    </location>
</feature>
<keyword evidence="4" id="KW-1185">Reference proteome</keyword>
<sequence>MWNLFHGKSSKAATSSSQVSDPLEHQDDNSKYRNTAPTAPSVTASSSSTKRKKHSSRRKEDRDPFPDAVSGKNDNPDKSIARAGTVLSKASSYVTARGQGDDEQVVGGPGGEMSGDRPSRDDTVYSRQEVDRKESGTSERRRRKSSPTGKRTKDSDDRKERRSRDAVNGERDSTGGAGRRHQDPVSKKYYHVRGSNGETSRGPGGFSGQIAGTGFTQFPGQYEGAPQGAFTVPSSHHEAASSHVQDQFPGQFPAEPSAPYRPPLASTEGGHGLAAEYYGDTGQSVADQPGYRKHSPSLIIGAEPHLQPASSVAAPPPEPSQMGATGAAASFYSGDFEEDTPSTAHTTSKPYNTAPSRPNGALYTSSAPVVPTLAGATAGAAAGYMMSGGLSSSQHVSEHGSSISGGHGHFTQTSNQDQTSASQDSFYAPSNKPSRPSKPPSQPSNVPLFAAGAAGAAGLAAASYAHHQNYSSQSVSTAHQHPSTPMQQRHRHHGPFGALVDFVKDPDGVAQFEEYSEIIGVCRGCFEPGSSPRDAPRRHRFYKRRSRERLGSSARVDKQYRYSSSDDESRRKNGVSWIGAGLAGYGLGKVGETLFNRKNDFDDSSDVKSGRLSPRRRLSPSRRSYDQTLGRRNSSKEELRRRDSNDALSYRKRDHGGSYAVVAGSATSKQRPSASGLELREQSTKTSQSASIRPEAPVTVASVSAEQRRHENNSPSILRRSSRDEEVVHVDGSRKRRDKRKGRRKDKGFFSFLSPSSNSSASSLELSSRPEKSSRRRRKSPSDRIKNNHEAEAAILGLGAATAALALHNGRSKKGRKGSAHQDSKRRKRTSSASSDDTWESASEVDLSHVDSDLAFGSNSSNASHDSLVSISPVMTPRRDALRDDEIQRRASNPNVTLPTHNATSITSVPPVASMESRDRYDRIPETIDGPMPLQMVYPMPTSDPGRFDVQREESVASSKPPTTNPRPSPVPIQQPQPIMPVSSSFYSSQVPSDRISNGAEEPDRISKSSNPISLHKVSSEPSASRYDAFREGARRDDDFQHRSLKRRDTSPARLAEDERSTSIRPSQAGTQKDESSTVRFAMTQEQEEQDRSERRRRRREERESGERRETRRRSSDDRVVKERDVSDLPAKISNEGSNASWVAPVAGVAGAAVAAAAMSAKSDKEESREERRDRRRREREREDEVEAAAKSERRRRKERQRGQEDVDEDGVDEPDNVTESQITPAAKHQPESTEDASSSSRHSVWQEAGAPKQTAHEDYQSFFTHAVTDILNKSGDQVKVTSADPDADVSMDKEVAIVEIAPKKRIRAPDEPEFSPADTDERLDTSRRWPWRVPNLKLVQPTPPVSRASTPFFEPPETIEEEAKEPLEDSSTPVGTSVYDATHKAVEVAPSAPREDPAVTTTTIADRPRRNVRDYSDSDSDGQAKRKSESVGKPDHSTAETTSYGDDYEFAATLAASAQEAGFDPSLVIDNPSYHRRDSPPSSEPREANAGSYDLDATTGTSSEKRRREKRSRKQSPPMTSIPRNDSAIVDDIVSQVEQPSSGSGFKDDYNVGPESSLTRETNSKAPVEPVEDEPSSKKDRKKKSKRRSNGLIETDFSIPTVISEGTEDTPSLAKSESLQRENGDRHGNDEFQVIDTKEPVSGTIDQFEEPKKRKKKSKRNKVNGETDDGRFDRSPEGRDTNTEIASREHGSDNVSESFLGMRPDPPPPPDPEPGGIEAPDVEALQSSERSQDRPSRVFISESQQSPGSITSPTRVPVHFKRPPPITPLPRSSSQSTLSSSRSMSEVVPQTKPRPRSMELKKFSSSKEIRPLWLVERHQSHQEPSPEENYPPLPESNSTSAASSVHNLGESDSEQKRDLQQISSTNLQDSMRTDEESAPDMLDSQTTTPTAASFANKPDPSTRSPTMIDYTPETEQGTDVTETPKPRKPLSRKDVVNEMVTAATKLDEHPEEDQQDSESKRRMPLLSPENDIAFRDPFVDEYAKDDLGSMQAEENVDTADSRQPETALDPVVSPFDQAVIPRNKSDAVESGRGVESQQEEQAANYGKDPSIEKSGDSSVNLPEWTQTPMKVSEPVSATRGPDENENDDNPQIIVEGESKKGKGSRSSTAEELPTQIVLQQDATAGGREQPEERPEASVVDTQAEILEDDALGFTTKKKGKKGKKSRQKITEKPLESVPSKEGTVANVFEASDSPQQQDMETSVVSTIAGEPEDDFVQLTRKKGKKGQKGKQTRIEGRSEPGLPKDDSVLDVAQTFVTPEQQASETPVPSAPAEELIVAESPQEETVLDIGKTPEDQEQQAVETLVQPVISEPAEEDDSFYFSTKKKGKKSKKGKEARQSVYEPQAEISTPDITTDPIAEELDGVAKPLDERRALDAPEDDQNIPAPIISQKKGKKGTKQKGGSRGFEADRSAGAPLSNINTTETREAANLELPAPEEPPSQPVFHGMIGTDQSSGAKVEETAHSDAHPNVETSLPRKQTPQITAETRDLTSFAGDASAELQDDLSPAKIQKSQELLESQDQNASIDKSMGALENLEDRADTEHQTEQIMEPTFAASNLEKSPSIADVQPISPRLEDIDSHENNAAVTQLPKDDPSQLATTSESDSKAARSPATIGIDKDLRGADVLIEEPPEPDRNIELRSGFEDAQIPEVATSKDAVTFAPTDFDQSQLSPSPEIGNDIAPPAEQEHTSEPQTKDVDEAQFAPKRNRKEKKKAKKAKATALDAVFDPIPGPEALESTEAQAPDLAPSSSITQDEEMGQSNEPRSGEQLAEAEPAKTQTLELRPPSTQEDEHREITETPFDFPTAEATGAVANTLDLDKSDPKIAAEQINDDLVPRKTKKDKKQKKKPQASEVAPDQDIKGPEPSFVPSWDNRNVEFVSEQPGLEEAASSGPGPASQNDSEAVKGFMEPKGRRNKKKSKKVVPLALDDVPEVQAGEDESVPYDEQTPPVQAAAQVGNAPAETDFTESKNLEPDEQLQQPDDRPASLEQQKMQPLATEDANVTEVSPQADEEISSQVFGRKPSNLLRMEPSDEHIEHHPADDLLPSYPSETHKDDLNAEPSEPTSMYEATPAPLEQPAKAPAEVQEFAPSAEADVISEALPLNTKAPKRDKKKSKKRQAISWNDEPTEPPFEAAKDPELPHSLVERETSTEAQLPASVPDSTAAADIETFDKDLSLSKKSTKEKKKTKKRQSLSWDEGLNTESPAEVIAEASEEPESIRSVVEADSITEPQEPAPVPNTTITTTTAAEAVDEASPLIKKASSDKKKAKKRQGPSWDEEPIGAPPAGNAEVLEAPQESDSSRAIVENEITPEQHDAAPIARDREIPKVEPIDEAPSTTKKAKKDKKKAKKKQIFSSGEEPTDPPAESIEGSESVRQDAELEPLRSMSPESESKMEREKGDEGFRDDAGPTSDPMEALAATGAGKAAEPDAEMLKERSSEGASPLGVDPDVANDILPNAIDGLVITSTGQDIRREQTHEQGPVSESQDVDLAPLENQGSHDEGRSSRSQEPAVTEPILEKEKSVTVDDRLPTSSQVSEPGPVPAEELGRDDQTSRADEGGVTEDFGRPLGTNRSSDSLDEPGEQSLPGKDVFEDDRIPSKERLQAFTDDILASQAAETGDVRETGLAAPATMEEPPEPQAEQSRISGPPTPLSAGSADLLDVEEQREYEEQYARELERQLQEQMPDPILGQEIQGPGAHRSEYEAAMPMESSSHEPRETLAKATSLEDIVEEPFPRSVSQPEQPETQGTQEIPFQPTKRSKKGKKGKKSQQPVIWEDETATAGILQEPEPAVDDRDIDGRPLDLEENNVDEAYRTQADSPIAISPSAARRSSKAEGDNGDYFGIQPFHRAEEDVGGPGDGDRRHSLSVEPAQAVEERYEPDTEPRGLPEEPSGGQGILDDGAPLPSKKSEKGEEKDTEDIGDKDRSQSMATEPSQLTQEPEALVAESRDLPLEVPNEQEPADEWQPLPSKKSKKGKKSRKASQANEDDVAGPVEDERGQDLSAEPAQPVQASMLPTRDVQADLPNDPPMDVWEPPRTKKSKRGKRSRDASTAEAVGETPETAQPQRRDDGQDDLDDLVPMAQTMARSAETTGDAQTKATEERADDAWEPLPTKKDKKGKKSRKTSRVEAEAPEVDAMAGMERPQEYEDAQEDLDAKGATIIQDETESNQAMLGGQTEPVDIQDETDDWTPLPAKKGKKGKKSRNASKAEIGLPKVDEALEAERAEQLDREGESDGQVLTPQETAETYRGLGDVAASASLGATALAAEGLSRKKSKKDKKKNKQRNEDAAPLEDNVTRSRDLEMTERPPSNEDLTQMDEQRFGPTAQYHAESAPLPESVQAEQTQEIRSIDVDEQRQRDSAIHVQMSPSLPEESVHRVERDSGYPATEPSPTLKEQQDSQEEPTERDIIESYANQPQSPHMDTEREWAPSETTWPANEERDSVGDSLERHMSDGHNEKSELPLEDNEADVIASYSDALEGDRSDPLITTEYGQAETEEKGHSDTPERISTPPIEPPIVKAKRRKSQRSSGAAYDSDDSADSGFDIQKRRRRIQALAEEPREPSPVSSTTKDRSSALFDSSPFGADGLEEQLRDRSPVDAQTSAASPKDAPIQHEQIATIGQPASSLGQIGGARTQEGPSLFGGRAHPQDSPSESRSPVQMVERGRQGLRKVSERSVEHSRGSPLSRKDKRDISDIGTPEQGVKTRRKSRKFPRREGTLSSGGEDLRSQPSLPASDDRASSIGFQESVGRNTDRVPSRLSNISGARSLRSPGIGSPDSIHAIIRTPEQVRSASGQSIRSSGTPPLRRVDRSISGDLRAASRKTEAKIDPKPKIAEEAEPEEAELRHQLSRQQLPQQLHQDQDSDDEIPIASSAGYDPVKDKGKTRADPDMADYEGFGAIRGQSPMSPTRPPSMRKRQSMHFAEMEQRLAMLASENSLLQNAKSKAEKRLDEQARDHSQQRESYEDAIQNHKAYIADRDNTLNELNHILDGLRQQVAHLTSVNAELVHDREEDDRPPRHAWEQSTRELADLRVQHSQLTTEHEGILTREIDAIREEKDTELHQLREELEDAKAQIRKLQQQILSSRSTDDIVEHDEDYFDAQCQELCRHLTSWVTRFSKLSDNKRSFLAGEIHNEAHQALFEDCMLDGSEVDDYLQDRHRRRDVFMAVTMALIFKHVFARYLFGMDREHRQKLKSLDKTLQEVGPPAAVHKWRATTLNLLSKRPTFQREREQEADAVVEDIWTTLSSALPPPPTSTQTAQCRESLRRIINLAVDLSIDMRLQRAEYSMLPPPEPEFDPTTGDIVNRLSFTAVSMNERSGAASSNEELEDAGATLRMVLFPLVVKNTVAEAGEEEEGEEQQIVVCPAQVHVTPLKKQGRGAGKTVRVMSAQGGRSEASYSVGDDDGDTRMEGGTF</sequence>
<dbReference type="Proteomes" id="UP001161017">
    <property type="component" value="Unassembled WGS sequence"/>
</dbReference>
<feature type="compositionally biased region" description="Acidic residues" evidence="2">
    <location>
        <begin position="1206"/>
        <end position="1217"/>
    </location>
</feature>
<feature type="compositionally biased region" description="Basic residues" evidence="2">
    <location>
        <begin position="3106"/>
        <end position="3118"/>
    </location>
</feature>
<feature type="compositionally biased region" description="Basic and acidic residues" evidence="2">
    <location>
        <begin position="1664"/>
        <end position="1693"/>
    </location>
</feature>
<feature type="compositionally biased region" description="Low complexity" evidence="2">
    <location>
        <begin position="3415"/>
        <end position="3424"/>
    </location>
</feature>
<feature type="compositionally biased region" description="Basic residues" evidence="2">
    <location>
        <begin position="1654"/>
        <end position="1663"/>
    </location>
</feature>
<dbReference type="PANTHER" id="PTHR40641:SF2">
    <property type="entry name" value="INVOLUCRIN REPEAT PROTEIN"/>
    <property type="match status" value="1"/>
</dbReference>
<feature type="coiled-coil region" evidence="1">
    <location>
        <begin position="5049"/>
        <end position="5083"/>
    </location>
</feature>
<feature type="compositionally biased region" description="Polar residues" evidence="2">
    <location>
        <begin position="2255"/>
        <end position="2267"/>
    </location>
</feature>
<feature type="region of interest" description="Disordered" evidence="2">
    <location>
        <begin position="4263"/>
        <end position="4884"/>
    </location>
</feature>
<feature type="region of interest" description="Disordered" evidence="2">
    <location>
        <begin position="5383"/>
        <end position="5409"/>
    </location>
</feature>
<feature type="compositionally biased region" description="Basic and acidic residues" evidence="2">
    <location>
        <begin position="1619"/>
        <end position="1631"/>
    </location>
</feature>
<feature type="compositionally biased region" description="Low complexity" evidence="2">
    <location>
        <begin position="1770"/>
        <end position="1786"/>
    </location>
</feature>
<evidence type="ECO:0008006" key="5">
    <source>
        <dbReference type="Google" id="ProtNLM"/>
    </source>
</evidence>
<feature type="region of interest" description="Disordered" evidence="2">
    <location>
        <begin position="307"/>
        <end position="326"/>
    </location>
</feature>
<feature type="compositionally biased region" description="Basic and acidic residues" evidence="2">
    <location>
        <begin position="1101"/>
        <end position="1127"/>
    </location>
</feature>
<feature type="compositionally biased region" description="Low complexity" evidence="2">
    <location>
        <begin position="749"/>
        <end position="767"/>
    </location>
</feature>
<feature type="compositionally biased region" description="Basic and acidic residues" evidence="2">
    <location>
        <begin position="4817"/>
        <end position="4831"/>
    </location>
</feature>
<feature type="compositionally biased region" description="Basic and acidic residues" evidence="2">
    <location>
        <begin position="3310"/>
        <end position="3329"/>
    </location>
</feature>
<feature type="compositionally biased region" description="Basic residues" evidence="2">
    <location>
        <begin position="3338"/>
        <end position="3351"/>
    </location>
</feature>
<feature type="compositionally biased region" description="Basic residues" evidence="2">
    <location>
        <begin position="4700"/>
        <end position="4709"/>
    </location>
</feature>
<feature type="region of interest" description="Disordered" evidence="2">
    <location>
        <begin position="526"/>
        <end position="572"/>
    </location>
</feature>
<feature type="compositionally biased region" description="Polar residues" evidence="2">
    <location>
        <begin position="4784"/>
        <end position="4798"/>
    </location>
</feature>
<feature type="compositionally biased region" description="Basic and acidic residues" evidence="2">
    <location>
        <begin position="2686"/>
        <end position="2699"/>
    </location>
</feature>
<feature type="region of interest" description="Disordered" evidence="2">
    <location>
        <begin position="1308"/>
        <end position="1327"/>
    </location>
</feature>
<comment type="caution">
    <text evidence="3">The sequence shown here is derived from an EMBL/GenBank/DDBJ whole genome shotgun (WGS) entry which is preliminary data.</text>
</comment>
<feature type="compositionally biased region" description="Polar residues" evidence="2">
    <location>
        <begin position="2748"/>
        <end position="2764"/>
    </location>
</feature>
<feature type="compositionally biased region" description="Basic residues" evidence="2">
    <location>
        <begin position="2837"/>
        <end position="2849"/>
    </location>
</feature>
<dbReference type="InterPro" id="IPR053268">
    <property type="entry name" value="Woronin_anchor"/>
</dbReference>
<feature type="compositionally biased region" description="Basic and acidic residues" evidence="2">
    <location>
        <begin position="4659"/>
        <end position="4690"/>
    </location>
</feature>
<feature type="compositionally biased region" description="Basic residues" evidence="2">
    <location>
        <begin position="2706"/>
        <end position="2719"/>
    </location>
</feature>
<feature type="compositionally biased region" description="Polar residues" evidence="2">
    <location>
        <begin position="2057"/>
        <end position="2070"/>
    </location>
</feature>
<feature type="compositionally biased region" description="Low complexity" evidence="2">
    <location>
        <begin position="3738"/>
        <end position="3749"/>
    </location>
</feature>
<feature type="compositionally biased region" description="Basic and acidic residues" evidence="2">
    <location>
        <begin position="3496"/>
        <end position="3505"/>
    </location>
</feature>
<feature type="compositionally biased region" description="Basic residues" evidence="2">
    <location>
        <begin position="2324"/>
        <end position="2335"/>
    </location>
</feature>
<feature type="compositionally biased region" description="Basic and acidic residues" evidence="2">
    <location>
        <begin position="3371"/>
        <end position="3381"/>
    </location>
</feature>
<feature type="compositionally biased region" description="Basic and acidic residues" evidence="2">
    <location>
        <begin position="721"/>
        <end position="733"/>
    </location>
</feature>
<feature type="region of interest" description="Disordered" evidence="2">
    <location>
        <begin position="808"/>
        <end position="842"/>
    </location>
</feature>
<feature type="compositionally biased region" description="Low complexity" evidence="2">
    <location>
        <begin position="389"/>
        <end position="402"/>
    </location>
</feature>
<feature type="compositionally biased region" description="Polar residues" evidence="2">
    <location>
        <begin position="1555"/>
        <end position="1566"/>
    </location>
</feature>
<feature type="compositionally biased region" description="Basic and acidic residues" evidence="2">
    <location>
        <begin position="3389"/>
        <end position="3406"/>
    </location>
</feature>
<feature type="compositionally biased region" description="Polar residues" evidence="2">
    <location>
        <begin position="341"/>
        <end position="363"/>
    </location>
</feature>
<feature type="compositionally biased region" description="Basic and acidic residues" evidence="2">
    <location>
        <begin position="3588"/>
        <end position="3601"/>
    </location>
</feature>
<feature type="region of interest" description="Disordered" evidence="2">
    <location>
        <begin position="1338"/>
        <end position="1446"/>
    </location>
</feature>
<feature type="compositionally biased region" description="Basic residues" evidence="2">
    <location>
        <begin position="3179"/>
        <end position="3191"/>
    </location>
</feature>
<feature type="compositionally biased region" description="Polar residues" evidence="2">
    <location>
        <begin position="1742"/>
        <end position="1755"/>
    </location>
</feature>
<feature type="region of interest" description="Disordered" evidence="2">
    <location>
        <begin position="2220"/>
        <end position="2273"/>
    </location>
</feature>
<feature type="compositionally biased region" description="Basic residues" evidence="2">
    <location>
        <begin position="1580"/>
        <end position="1590"/>
    </location>
</feature>
<keyword evidence="1" id="KW-0175">Coiled coil</keyword>
<feature type="compositionally biased region" description="Basic residues" evidence="2">
    <location>
        <begin position="536"/>
        <end position="547"/>
    </location>
</feature>
<feature type="region of interest" description="Disordered" evidence="2">
    <location>
        <begin position="1"/>
        <end position="276"/>
    </location>
</feature>
<feature type="compositionally biased region" description="Basic and acidic residues" evidence="2">
    <location>
        <begin position="3872"/>
        <end position="3886"/>
    </location>
</feature>
<feature type="region of interest" description="Disordered" evidence="2">
    <location>
        <begin position="333"/>
        <end position="363"/>
    </location>
</feature>
<feature type="compositionally biased region" description="Low complexity" evidence="2">
    <location>
        <begin position="3817"/>
        <end position="3827"/>
    </location>
</feature>
<feature type="compositionally biased region" description="Basic and acidic residues" evidence="2">
    <location>
        <begin position="1180"/>
        <end position="1192"/>
    </location>
</feature>
<feature type="compositionally biased region" description="Basic and acidic residues" evidence="2">
    <location>
        <begin position="4292"/>
        <end position="4307"/>
    </location>
</feature>
<feature type="compositionally biased region" description="Basic and acidic residues" evidence="2">
    <location>
        <begin position="114"/>
        <end position="139"/>
    </location>
</feature>
<gene>
    <name evidence="3" type="ORF">OHK93_001091</name>
</gene>
<organism evidence="3 4">
    <name type="scientific">Ramalina farinacea</name>
    <dbReference type="NCBI Taxonomy" id="258253"/>
    <lineage>
        <taxon>Eukaryota</taxon>
        <taxon>Fungi</taxon>
        <taxon>Dikarya</taxon>
        <taxon>Ascomycota</taxon>
        <taxon>Pezizomycotina</taxon>
        <taxon>Lecanoromycetes</taxon>
        <taxon>OSLEUM clade</taxon>
        <taxon>Lecanoromycetidae</taxon>
        <taxon>Lecanorales</taxon>
        <taxon>Lecanorineae</taxon>
        <taxon>Ramalinaceae</taxon>
        <taxon>Ramalina</taxon>
    </lineage>
</organism>
<feature type="compositionally biased region" description="Basic and acidic residues" evidence="2">
    <location>
        <begin position="1162"/>
        <end position="1173"/>
    </location>
</feature>
<feature type="region of interest" description="Disordered" evidence="2">
    <location>
        <begin position="3465"/>
        <end position="4248"/>
    </location>
</feature>
<feature type="compositionally biased region" description="Basic and acidic residues" evidence="2">
    <location>
        <begin position="3133"/>
        <end position="3149"/>
    </location>
</feature>
<feature type="compositionally biased region" description="Basic and acidic residues" evidence="2">
    <location>
        <begin position="946"/>
        <end position="955"/>
    </location>
</feature>
<feature type="region of interest" description="Disordered" evidence="2">
    <location>
        <begin position="2293"/>
        <end position="3452"/>
    </location>
</feature>
<feature type="region of interest" description="Disordered" evidence="2">
    <location>
        <begin position="389"/>
        <end position="448"/>
    </location>
</feature>
<feature type="compositionally biased region" description="Basic residues" evidence="2">
    <location>
        <begin position="4192"/>
        <end position="4202"/>
    </location>
</feature>
<feature type="compositionally biased region" description="Basic and acidic residues" evidence="2">
    <location>
        <begin position="2633"/>
        <end position="2644"/>
    </location>
</feature>
<feature type="compositionally biased region" description="Basic and acidic residues" evidence="2">
    <location>
        <begin position="4370"/>
        <end position="4379"/>
    </location>
</feature>
<evidence type="ECO:0000313" key="3">
    <source>
        <dbReference type="EMBL" id="MDI1489892.1"/>
    </source>
</evidence>